<proteinExistence type="predicted"/>
<gene>
    <name evidence="1" type="ORF">GDO86_015072</name>
</gene>
<keyword evidence="2" id="KW-1185">Reference proteome</keyword>
<dbReference type="EMBL" id="JAACNH010000003">
    <property type="protein sequence ID" value="KAG8447826.1"/>
    <property type="molecule type" value="Genomic_DNA"/>
</dbReference>
<comment type="caution">
    <text evidence="1">The sequence shown here is derived from an EMBL/GenBank/DDBJ whole genome shotgun (WGS) entry which is preliminary data.</text>
</comment>
<accession>A0A8T2JZR9</accession>
<evidence type="ECO:0000313" key="1">
    <source>
        <dbReference type="EMBL" id="KAG8447826.1"/>
    </source>
</evidence>
<evidence type="ECO:0000313" key="2">
    <source>
        <dbReference type="Proteomes" id="UP000812440"/>
    </source>
</evidence>
<name>A0A8T2JZR9_9PIPI</name>
<dbReference type="AlphaFoldDB" id="A0A8T2JZR9"/>
<sequence>MFSLRKIGKTVEISELGAKSKTVKSAQVIVCLLRRCCFVKLTIPQQNFTLYSFKYQQSTQHKQYKDIYNHSNNNPTAEDHALQISQTHLLQKAIQHSVTISVH</sequence>
<dbReference type="Proteomes" id="UP000812440">
    <property type="component" value="Chromosome 8_10"/>
</dbReference>
<protein>
    <submittedName>
        <fullName evidence="1">Uncharacterized protein</fullName>
    </submittedName>
</protein>
<organism evidence="1 2">
    <name type="scientific">Hymenochirus boettgeri</name>
    <name type="common">Congo dwarf clawed frog</name>
    <dbReference type="NCBI Taxonomy" id="247094"/>
    <lineage>
        <taxon>Eukaryota</taxon>
        <taxon>Metazoa</taxon>
        <taxon>Chordata</taxon>
        <taxon>Craniata</taxon>
        <taxon>Vertebrata</taxon>
        <taxon>Euteleostomi</taxon>
        <taxon>Amphibia</taxon>
        <taxon>Batrachia</taxon>
        <taxon>Anura</taxon>
        <taxon>Pipoidea</taxon>
        <taxon>Pipidae</taxon>
        <taxon>Pipinae</taxon>
        <taxon>Hymenochirus</taxon>
    </lineage>
</organism>
<reference evidence="1" key="1">
    <citation type="thesis" date="2020" institute="ProQuest LLC" country="789 East Eisenhower Parkway, Ann Arbor, MI, USA">
        <title>Comparative Genomics and Chromosome Evolution.</title>
        <authorList>
            <person name="Mudd A.B."/>
        </authorList>
    </citation>
    <scope>NUCLEOTIDE SEQUENCE</scope>
    <source>
        <strain evidence="1">Female2</strain>
        <tissue evidence="1">Blood</tissue>
    </source>
</reference>